<keyword evidence="1" id="KW-0812">Transmembrane</keyword>
<dbReference type="InterPro" id="IPR045340">
    <property type="entry name" value="DUF6533"/>
</dbReference>
<evidence type="ECO:0000313" key="4">
    <source>
        <dbReference type="Proteomes" id="UP001556367"/>
    </source>
</evidence>
<feature type="domain" description="DUF6533" evidence="2">
    <location>
        <begin position="21"/>
        <end position="62"/>
    </location>
</feature>
<gene>
    <name evidence="3" type="ORF">HGRIS_004519</name>
</gene>
<evidence type="ECO:0000313" key="3">
    <source>
        <dbReference type="EMBL" id="KAL0953269.1"/>
    </source>
</evidence>
<protein>
    <recommendedName>
        <fullName evidence="2">DUF6533 domain-containing protein</fullName>
    </recommendedName>
</protein>
<feature type="transmembrane region" description="Helical" evidence="1">
    <location>
        <begin position="51"/>
        <end position="75"/>
    </location>
</feature>
<dbReference type="Pfam" id="PF20151">
    <property type="entry name" value="DUF6533"/>
    <property type="match status" value="1"/>
</dbReference>
<reference evidence="4" key="1">
    <citation type="submission" date="2024-06" db="EMBL/GenBank/DDBJ databases">
        <title>Multi-omics analyses provide insights into the biosynthesis of the anticancer antibiotic pleurotin in Hohenbuehelia grisea.</title>
        <authorList>
            <person name="Weaver J.A."/>
            <person name="Alberti F."/>
        </authorList>
    </citation>
    <scope>NUCLEOTIDE SEQUENCE [LARGE SCALE GENOMIC DNA]</scope>
    <source>
        <strain evidence="4">T-177</strain>
    </source>
</reference>
<sequence length="152" mass="16644">MDSCLPPTQQSVGYFPRFVYASAAVVLYDFLLTFANEVSRIWPKPALSPTIAAYFVARYSAVALASLVLFSVGLVNMCGSMMKEYSIILSRPPASRQLLFLSSSRMRPAWPPMVMSIVFHPPFSSNATDSDLCAASLGAMAPQPYHWAYSCG</sequence>
<keyword evidence="4" id="KW-1185">Reference proteome</keyword>
<feature type="transmembrane region" description="Helical" evidence="1">
    <location>
        <begin position="12"/>
        <end position="31"/>
    </location>
</feature>
<keyword evidence="1" id="KW-1133">Transmembrane helix</keyword>
<comment type="caution">
    <text evidence="3">The sequence shown here is derived from an EMBL/GenBank/DDBJ whole genome shotgun (WGS) entry which is preliminary data.</text>
</comment>
<proteinExistence type="predicted"/>
<organism evidence="3 4">
    <name type="scientific">Hohenbuehelia grisea</name>
    <dbReference type="NCBI Taxonomy" id="104357"/>
    <lineage>
        <taxon>Eukaryota</taxon>
        <taxon>Fungi</taxon>
        <taxon>Dikarya</taxon>
        <taxon>Basidiomycota</taxon>
        <taxon>Agaricomycotina</taxon>
        <taxon>Agaricomycetes</taxon>
        <taxon>Agaricomycetidae</taxon>
        <taxon>Agaricales</taxon>
        <taxon>Pleurotineae</taxon>
        <taxon>Pleurotaceae</taxon>
        <taxon>Hohenbuehelia</taxon>
    </lineage>
</organism>
<dbReference type="Proteomes" id="UP001556367">
    <property type="component" value="Unassembled WGS sequence"/>
</dbReference>
<name>A0ABR3JC45_9AGAR</name>
<dbReference type="EMBL" id="JASNQZ010000008">
    <property type="protein sequence ID" value="KAL0953269.1"/>
    <property type="molecule type" value="Genomic_DNA"/>
</dbReference>
<accession>A0ABR3JC45</accession>
<evidence type="ECO:0000259" key="2">
    <source>
        <dbReference type="Pfam" id="PF20151"/>
    </source>
</evidence>
<keyword evidence="1" id="KW-0472">Membrane</keyword>
<evidence type="ECO:0000256" key="1">
    <source>
        <dbReference type="SAM" id="Phobius"/>
    </source>
</evidence>